<feature type="transmembrane region" description="Helical" evidence="1">
    <location>
        <begin position="43"/>
        <end position="69"/>
    </location>
</feature>
<proteinExistence type="predicted"/>
<keyword evidence="3" id="KW-1185">Reference proteome</keyword>
<keyword evidence="1" id="KW-0472">Membrane</keyword>
<protein>
    <submittedName>
        <fullName evidence="2">Uncharacterized protein</fullName>
    </submittedName>
</protein>
<dbReference type="Proteomes" id="UP000688137">
    <property type="component" value="Unassembled WGS sequence"/>
</dbReference>
<name>A0A8S1NBH9_PARPR</name>
<reference evidence="2" key="1">
    <citation type="submission" date="2021-01" db="EMBL/GenBank/DDBJ databases">
        <authorList>
            <consortium name="Genoscope - CEA"/>
            <person name="William W."/>
        </authorList>
    </citation>
    <scope>NUCLEOTIDE SEQUENCE</scope>
</reference>
<organism evidence="2 3">
    <name type="scientific">Paramecium primaurelia</name>
    <dbReference type="NCBI Taxonomy" id="5886"/>
    <lineage>
        <taxon>Eukaryota</taxon>
        <taxon>Sar</taxon>
        <taxon>Alveolata</taxon>
        <taxon>Ciliophora</taxon>
        <taxon>Intramacronucleata</taxon>
        <taxon>Oligohymenophorea</taxon>
        <taxon>Peniculida</taxon>
        <taxon>Parameciidae</taxon>
        <taxon>Paramecium</taxon>
    </lineage>
</organism>
<evidence type="ECO:0000313" key="2">
    <source>
        <dbReference type="EMBL" id="CAD8087676.1"/>
    </source>
</evidence>
<comment type="caution">
    <text evidence="2">The sequence shown here is derived from an EMBL/GenBank/DDBJ whole genome shotgun (WGS) entry which is preliminary data.</text>
</comment>
<accession>A0A8S1NBH9</accession>
<dbReference type="EMBL" id="CAJJDM010000082">
    <property type="protein sequence ID" value="CAD8087676.1"/>
    <property type="molecule type" value="Genomic_DNA"/>
</dbReference>
<dbReference type="AlphaFoldDB" id="A0A8S1NBH9"/>
<sequence>MHSSFINYFHKDLIILQIIYIYLWYVLSWKFQNLAQNIVDYEVQTMIIITSLVFVTYTYGATVLVNAVLQEVYRTISYCTDHLQTIKEFYAKIDEIKNKIQLAISQLIDKLRRKNQ</sequence>
<keyword evidence="1" id="KW-0812">Transmembrane</keyword>
<keyword evidence="1" id="KW-1133">Transmembrane helix</keyword>
<gene>
    <name evidence="2" type="ORF">PPRIM_AZ9-3.1.T0790056</name>
</gene>
<dbReference type="OMA" id="QNIVDYE"/>
<feature type="transmembrane region" description="Helical" evidence="1">
    <location>
        <begin position="12"/>
        <end position="31"/>
    </location>
</feature>
<evidence type="ECO:0000313" key="3">
    <source>
        <dbReference type="Proteomes" id="UP000688137"/>
    </source>
</evidence>
<evidence type="ECO:0000256" key="1">
    <source>
        <dbReference type="SAM" id="Phobius"/>
    </source>
</evidence>